<dbReference type="Proteomes" id="UP001152049">
    <property type="component" value="Unassembled WGS sequence"/>
</dbReference>
<feature type="signal peptide" evidence="2">
    <location>
        <begin position="1"/>
        <end position="19"/>
    </location>
</feature>
<accession>A0A9W8RL28</accession>
<organism evidence="3 4">
    <name type="scientific">Fusarium torreyae</name>
    <dbReference type="NCBI Taxonomy" id="1237075"/>
    <lineage>
        <taxon>Eukaryota</taxon>
        <taxon>Fungi</taxon>
        <taxon>Dikarya</taxon>
        <taxon>Ascomycota</taxon>
        <taxon>Pezizomycotina</taxon>
        <taxon>Sordariomycetes</taxon>
        <taxon>Hypocreomycetidae</taxon>
        <taxon>Hypocreales</taxon>
        <taxon>Nectriaceae</taxon>
        <taxon>Fusarium</taxon>
    </lineage>
</organism>
<evidence type="ECO:0000256" key="2">
    <source>
        <dbReference type="SAM" id="SignalP"/>
    </source>
</evidence>
<feature type="compositionally biased region" description="Low complexity" evidence="1">
    <location>
        <begin position="224"/>
        <end position="245"/>
    </location>
</feature>
<feature type="region of interest" description="Disordered" evidence="1">
    <location>
        <begin position="224"/>
        <end position="252"/>
    </location>
</feature>
<comment type="caution">
    <text evidence="3">The sequence shown here is derived from an EMBL/GenBank/DDBJ whole genome shotgun (WGS) entry which is preliminary data.</text>
</comment>
<name>A0A9W8RL28_9HYPO</name>
<feature type="chain" id="PRO_5040941154" evidence="2">
    <location>
        <begin position="20"/>
        <end position="252"/>
    </location>
</feature>
<gene>
    <name evidence="3" type="ORF">NW762_013088</name>
</gene>
<sequence>MRLLLFFLHTLQVAAVVKTSTFTKEKCKTKLGLFSLEDVPTTVEIIKETVTTSKHKKGKCPVTTVTISDEAITTTVTDTTSTFITITTANTTTETRFNTDTITETDITTTTVTTTVTENSVTVSTPTSTVTPPSGFVPITQETGYIPRKRRSVEEPKPSKYPKSVTCVKTIKKIICDCVKKPCHHTRTSTVEIPATTSTVRTTTTNTSTVTIFSGLVTSTVTSTVTTTETTSTTETETETDTTTSMISFPPS</sequence>
<dbReference type="EMBL" id="JAOQAZ010000039">
    <property type="protein sequence ID" value="KAJ4247413.1"/>
    <property type="molecule type" value="Genomic_DNA"/>
</dbReference>
<proteinExistence type="predicted"/>
<evidence type="ECO:0000256" key="1">
    <source>
        <dbReference type="SAM" id="MobiDB-lite"/>
    </source>
</evidence>
<dbReference type="AlphaFoldDB" id="A0A9W8RL28"/>
<keyword evidence="4" id="KW-1185">Reference proteome</keyword>
<protein>
    <submittedName>
        <fullName evidence="3">Uncharacterized protein</fullName>
    </submittedName>
</protein>
<evidence type="ECO:0000313" key="4">
    <source>
        <dbReference type="Proteomes" id="UP001152049"/>
    </source>
</evidence>
<evidence type="ECO:0000313" key="3">
    <source>
        <dbReference type="EMBL" id="KAJ4247413.1"/>
    </source>
</evidence>
<reference evidence="3" key="1">
    <citation type="submission" date="2022-09" db="EMBL/GenBank/DDBJ databases">
        <title>Fusarium specimens isolated from Avocado Roots.</title>
        <authorList>
            <person name="Stajich J."/>
            <person name="Roper C."/>
            <person name="Heimlech-Rivalta G."/>
        </authorList>
    </citation>
    <scope>NUCLEOTIDE SEQUENCE</scope>
    <source>
        <strain evidence="3">CF00136</strain>
    </source>
</reference>
<keyword evidence="2" id="KW-0732">Signal</keyword>